<feature type="compositionally biased region" description="Polar residues" evidence="1">
    <location>
        <begin position="122"/>
        <end position="131"/>
    </location>
</feature>
<dbReference type="HOGENOM" id="CLU_024135_1_0_1"/>
<accession>A0A086STC1</accession>
<keyword evidence="3" id="KW-1185">Reference proteome</keyword>
<comment type="caution">
    <text evidence="2">The sequence shown here is derived from an EMBL/GenBank/DDBJ whole genome shotgun (WGS) entry which is preliminary data.</text>
</comment>
<feature type="compositionally biased region" description="Low complexity" evidence="1">
    <location>
        <begin position="38"/>
        <end position="48"/>
    </location>
</feature>
<proteinExistence type="predicted"/>
<evidence type="ECO:0000313" key="3">
    <source>
        <dbReference type="Proteomes" id="UP000029964"/>
    </source>
</evidence>
<dbReference type="OrthoDB" id="2522565at2759"/>
<feature type="region of interest" description="Disordered" evidence="1">
    <location>
        <begin position="35"/>
        <end position="68"/>
    </location>
</feature>
<reference evidence="3" key="1">
    <citation type="journal article" date="2014" name="Genome Announc.">
        <title>Genome sequence and annotation of Acremonium chrysogenum, producer of the beta-lactam antibiotic cephalosporin C.</title>
        <authorList>
            <person name="Terfehr D."/>
            <person name="Dahlmann T.A."/>
            <person name="Specht T."/>
            <person name="Zadra I."/>
            <person name="Kuernsteiner H."/>
            <person name="Kueck U."/>
        </authorList>
    </citation>
    <scope>NUCLEOTIDE SEQUENCE [LARGE SCALE GENOMIC DNA]</scope>
    <source>
        <strain evidence="3">ATCC 11550 / CBS 779.69 / DSM 880 / IAM 14645 / JCM 23072 / IMI 49137</strain>
    </source>
</reference>
<organism evidence="2 3">
    <name type="scientific">Hapsidospora chrysogenum (strain ATCC 11550 / CBS 779.69 / DSM 880 / IAM 14645 / JCM 23072 / IMI 49137)</name>
    <name type="common">Acremonium chrysogenum</name>
    <dbReference type="NCBI Taxonomy" id="857340"/>
    <lineage>
        <taxon>Eukaryota</taxon>
        <taxon>Fungi</taxon>
        <taxon>Dikarya</taxon>
        <taxon>Ascomycota</taxon>
        <taxon>Pezizomycotina</taxon>
        <taxon>Sordariomycetes</taxon>
        <taxon>Hypocreomycetidae</taxon>
        <taxon>Hypocreales</taxon>
        <taxon>Bionectriaceae</taxon>
        <taxon>Hapsidospora</taxon>
    </lineage>
</organism>
<dbReference type="EMBL" id="JPKY01000226">
    <property type="protein sequence ID" value="KFH40353.1"/>
    <property type="molecule type" value="Genomic_DNA"/>
</dbReference>
<feature type="region of interest" description="Disordered" evidence="1">
    <location>
        <begin position="103"/>
        <end position="131"/>
    </location>
</feature>
<evidence type="ECO:0000256" key="1">
    <source>
        <dbReference type="SAM" id="MobiDB-lite"/>
    </source>
</evidence>
<dbReference type="AlphaFoldDB" id="A0A086STC1"/>
<evidence type="ECO:0000313" key="2">
    <source>
        <dbReference type="EMBL" id="KFH40353.1"/>
    </source>
</evidence>
<dbReference type="Proteomes" id="UP000029964">
    <property type="component" value="Unassembled WGS sequence"/>
</dbReference>
<name>A0A086STC1_HAPC1</name>
<dbReference type="STRING" id="857340.A0A086STC1"/>
<protein>
    <submittedName>
        <fullName evidence="2">Uncharacterized protein</fullName>
    </submittedName>
</protein>
<gene>
    <name evidence="2" type="ORF">ACRE_089870</name>
</gene>
<sequence length="508" mass="55747">MPFKDAKRLTVLVGLAVFFLVVCFHLTSEPAAHFIPGATAPQPESAAPQPAPDPPRQQAHTDDEDRENALQGLEDSHQFPTDAGDAAAQEDAANAAENALAGELQQPPPAGNMNNGGVVGHDQSQAGADNLTPTYQTISSQSTADGTFFSIDFGGKIAFNPNIIPHPSLDDTWIIVAQEVRAYDSDDFVELFCDAVFQRDVLQCLEPPVALPIAPTHGAGQCDGKLGFFNLNRGPHDARVFLGPDRPYVIFGSNSIPTCFGQFVQDFTALVDWKGDQEVSEDDPFRTAAELHRPLPWNPIEKNWFLFWDAGGQMFVHHDISPARVFAQVAPDGTVGPDLAPAAASLDEKCLEKFMPKLTTSDEQSLHQATNSLRVTMCRRSESSCVPNDENTFIITIYHHKAIRNNRPMYEPYIMAFRQRPPFEVHSMSRHPLWIAGRAAEAGEGMSALLYVTSISWKNREQRYHGYIDDELFIAFGIEDERAGGIDVLAGDLLGELSRCRPSSGMTS</sequence>